<evidence type="ECO:0000256" key="2">
    <source>
        <dbReference type="ARBA" id="ARBA00022679"/>
    </source>
</evidence>
<feature type="domain" description="tRNA/rRNA methyltransferase SpoU type" evidence="3">
    <location>
        <begin position="103"/>
        <end position="247"/>
    </location>
</feature>
<dbReference type="InterPro" id="IPR001537">
    <property type="entry name" value="SpoU_MeTrfase"/>
</dbReference>
<evidence type="ECO:0000259" key="3">
    <source>
        <dbReference type="Pfam" id="PF00588"/>
    </source>
</evidence>
<dbReference type="EMBL" id="CAJNNV010001881">
    <property type="protein sequence ID" value="CAE8586036.1"/>
    <property type="molecule type" value="Genomic_DNA"/>
</dbReference>
<dbReference type="InterPro" id="IPR029028">
    <property type="entry name" value="Alpha/beta_knot_MTases"/>
</dbReference>
<name>A0A813DHR9_POLGL</name>
<proteinExistence type="predicted"/>
<dbReference type="InterPro" id="IPR029026">
    <property type="entry name" value="tRNA_m1G_MTases_N"/>
</dbReference>
<evidence type="ECO:0000313" key="4">
    <source>
        <dbReference type="EMBL" id="CAE8586036.1"/>
    </source>
</evidence>
<keyword evidence="2" id="KW-0808">Transferase</keyword>
<dbReference type="AlphaFoldDB" id="A0A813DHR9"/>
<dbReference type="PANTHER" id="PTHR43191:SF2">
    <property type="entry name" value="RRNA METHYLTRANSFERASE 3, MITOCHONDRIAL"/>
    <property type="match status" value="1"/>
</dbReference>
<reference evidence="4" key="1">
    <citation type="submission" date="2021-02" db="EMBL/GenBank/DDBJ databases">
        <authorList>
            <person name="Dougan E. K."/>
            <person name="Rhodes N."/>
            <person name="Thang M."/>
            <person name="Chan C."/>
        </authorList>
    </citation>
    <scope>NUCLEOTIDE SEQUENCE</scope>
</reference>
<accession>A0A813DHR9</accession>
<dbReference type="GO" id="GO:0008173">
    <property type="term" value="F:RNA methyltransferase activity"/>
    <property type="evidence" value="ECO:0007669"/>
    <property type="project" value="InterPro"/>
</dbReference>
<dbReference type="GO" id="GO:0032259">
    <property type="term" value="P:methylation"/>
    <property type="evidence" value="ECO:0007669"/>
    <property type="project" value="UniProtKB-KW"/>
</dbReference>
<evidence type="ECO:0000313" key="5">
    <source>
        <dbReference type="Proteomes" id="UP000654075"/>
    </source>
</evidence>
<evidence type="ECO:0000256" key="1">
    <source>
        <dbReference type="ARBA" id="ARBA00022603"/>
    </source>
</evidence>
<dbReference type="InterPro" id="IPR051259">
    <property type="entry name" value="rRNA_Methyltransferase"/>
</dbReference>
<keyword evidence="1" id="KW-0489">Methyltransferase</keyword>
<protein>
    <recommendedName>
        <fullName evidence="3">tRNA/rRNA methyltransferase SpoU type domain-containing protein</fullName>
    </recommendedName>
</protein>
<dbReference type="OMA" id="AYQARIY"/>
<gene>
    <name evidence="4" type="ORF">PGLA1383_LOCUS4933</name>
</gene>
<dbReference type="SUPFAM" id="SSF75217">
    <property type="entry name" value="alpha/beta knot"/>
    <property type="match status" value="1"/>
</dbReference>
<dbReference type="PANTHER" id="PTHR43191">
    <property type="entry name" value="RRNA METHYLTRANSFERASE 3"/>
    <property type="match status" value="1"/>
</dbReference>
<comment type="caution">
    <text evidence="4">The sequence shown here is derived from an EMBL/GenBank/DDBJ whole genome shotgun (WGS) entry which is preliminary data.</text>
</comment>
<dbReference type="Pfam" id="PF00588">
    <property type="entry name" value="SpoU_methylase"/>
    <property type="match status" value="1"/>
</dbReference>
<organism evidence="4 5">
    <name type="scientific">Polarella glacialis</name>
    <name type="common">Dinoflagellate</name>
    <dbReference type="NCBI Taxonomy" id="89957"/>
    <lineage>
        <taxon>Eukaryota</taxon>
        <taxon>Sar</taxon>
        <taxon>Alveolata</taxon>
        <taxon>Dinophyceae</taxon>
        <taxon>Suessiales</taxon>
        <taxon>Suessiaceae</taxon>
        <taxon>Polarella</taxon>
    </lineage>
</organism>
<dbReference type="CDD" id="cd18095">
    <property type="entry name" value="SpoU-like_rRNA-MTase"/>
    <property type="match status" value="1"/>
</dbReference>
<dbReference type="Proteomes" id="UP000654075">
    <property type="component" value="Unassembled WGS sequence"/>
</dbReference>
<dbReference type="OrthoDB" id="241340at2759"/>
<dbReference type="GO" id="GO:0006396">
    <property type="term" value="P:RNA processing"/>
    <property type="evidence" value="ECO:0007669"/>
    <property type="project" value="InterPro"/>
</dbReference>
<keyword evidence="5" id="KW-1185">Reference proteome</keyword>
<sequence>MRPRTIFIRQSRWNADGEGMILSTARAGAEAGSVNEDVSPLEWGGGLPFDDGRAGAKFGVAVLANDLFDKISTQEQSQGVLCVFALPSLDSRSGSRPVTGSSVMVLDRIEDPNNLGVIMRTMEAFGSKTLIMTKGTVDVFNPKVVRCSMGAVVRGSIEVMQVESASELRSLLRGFRIFATSLAGGRSCVSSSDLSRCVTGRDAFVLGNEARGVSPEVLAVADDIVRIPMVPGVDSLNVSVAAGIVLHAALPAAGKMPS</sequence>
<dbReference type="GO" id="GO:0003723">
    <property type="term" value="F:RNA binding"/>
    <property type="evidence" value="ECO:0007669"/>
    <property type="project" value="InterPro"/>
</dbReference>
<dbReference type="Gene3D" id="3.40.1280.10">
    <property type="match status" value="1"/>
</dbReference>